<dbReference type="PANTHER" id="PTHR31834:SF1">
    <property type="entry name" value="INITIATION-SPECIFIC ALPHA-1,6-MANNOSYLTRANSFERASE"/>
    <property type="match status" value="1"/>
</dbReference>
<evidence type="ECO:0000313" key="1">
    <source>
        <dbReference type="EMBL" id="GFH51694.1"/>
    </source>
</evidence>
<dbReference type="SUPFAM" id="SSF53448">
    <property type="entry name" value="Nucleotide-diphospho-sugar transferases"/>
    <property type="match status" value="1"/>
</dbReference>
<dbReference type="Pfam" id="PF04488">
    <property type="entry name" value="Gly_transf_sug"/>
    <property type="match status" value="1"/>
</dbReference>
<reference evidence="1 2" key="1">
    <citation type="journal article" date="2021" name="Sci. Rep.">
        <title>The genome of the diatom Chaetoceros tenuissimus carries an ancient integrated fragment of an extant virus.</title>
        <authorList>
            <person name="Hongo Y."/>
            <person name="Kimura K."/>
            <person name="Takaki Y."/>
            <person name="Yoshida Y."/>
            <person name="Baba S."/>
            <person name="Kobayashi G."/>
            <person name="Nagasaki K."/>
            <person name="Hano T."/>
            <person name="Tomaru Y."/>
        </authorList>
    </citation>
    <scope>NUCLEOTIDE SEQUENCE [LARGE SCALE GENOMIC DNA]</scope>
    <source>
        <strain evidence="1 2">NIES-3715</strain>
    </source>
</reference>
<comment type="caution">
    <text evidence="1">The sequence shown here is derived from an EMBL/GenBank/DDBJ whole genome shotgun (WGS) entry which is preliminary data.</text>
</comment>
<sequence length="645" mass="73235">MTLAMKAVDRILAVSGLFFAFTYLLDDLSIKSLFRVGGSYGTVQNVASMMDHYKHGSLFLEVSKKEKEMESFMKDKATICSSEVKGVYEAYKDFEMSKPYIAKEIFKLCYMYHELRVKGRTIARYRSADSFTLQEDVLISLGNAAVVDEQNKLVHDSLLIVSADQKEVLIKLIEFILHQKDSIAQDFHLLSQKLCNLIHEEMEKGSKWALLPIKCDFDIDNRFTYKCQVHNMGKTVLLTNVKDMDAINYDEITNIQSKSVEHTKSSPRNLYHDLKEKNCLPTDRICEACLKDSKGGTCLKCHSFCGCFCDEICSTKVEEKVLSKIFEYKAPSYTTQVRVKSMTTKKLIPRIVHQTWFEPITRKKYPNFSRLVESWNQTGWKYAFYDDDDASQFISEHFPPEVKEAYDTLNPGAFKADLFRYCLLFIKGGVYADVDVMAESLLDSVIDDDSSFISPVDSVGEITGHQHCLWNGLIASSPGHPFLAATIEAVVNNVRNRFTTVDIMDGLCPGPIDFYTAHRYDLLFTTGPCILGISINKFLGRPPQTSFYTNETLTQESFPGKAIFLEANKEDMGAHRFTMTQKNYIVAATDIPGSDDRNSVKGHDQGNHYSKIKKHGRVFGSALVYKDENIANERVKFEAKSKSFV</sequence>
<dbReference type="Proteomes" id="UP001054902">
    <property type="component" value="Unassembled WGS sequence"/>
</dbReference>
<dbReference type="GO" id="GO:0000009">
    <property type="term" value="F:alpha-1,6-mannosyltransferase activity"/>
    <property type="evidence" value="ECO:0007669"/>
    <property type="project" value="InterPro"/>
</dbReference>
<dbReference type="PANTHER" id="PTHR31834">
    <property type="entry name" value="INITIATION-SPECIFIC ALPHA-1,6-MANNOSYLTRANSFERASE"/>
    <property type="match status" value="1"/>
</dbReference>
<protein>
    <submittedName>
        <fullName evidence="1">Uncharacterized protein</fullName>
    </submittedName>
</protein>
<dbReference type="Gene3D" id="3.90.550.20">
    <property type="match status" value="1"/>
</dbReference>
<name>A0AAD3H6G4_9STRA</name>
<dbReference type="InterPro" id="IPR007577">
    <property type="entry name" value="GlycoTrfase_DXD_sugar-bd_CS"/>
</dbReference>
<proteinExistence type="predicted"/>
<keyword evidence="2" id="KW-1185">Reference proteome</keyword>
<dbReference type="InterPro" id="IPR029044">
    <property type="entry name" value="Nucleotide-diphossugar_trans"/>
</dbReference>
<dbReference type="AlphaFoldDB" id="A0AAD3H6G4"/>
<accession>A0AAD3H6G4</accession>
<dbReference type="EMBL" id="BLLK01000045">
    <property type="protein sequence ID" value="GFH51694.1"/>
    <property type="molecule type" value="Genomic_DNA"/>
</dbReference>
<dbReference type="InterPro" id="IPR039367">
    <property type="entry name" value="Och1-like"/>
</dbReference>
<dbReference type="GO" id="GO:0006487">
    <property type="term" value="P:protein N-linked glycosylation"/>
    <property type="evidence" value="ECO:0007669"/>
    <property type="project" value="TreeGrafter"/>
</dbReference>
<evidence type="ECO:0000313" key="2">
    <source>
        <dbReference type="Proteomes" id="UP001054902"/>
    </source>
</evidence>
<organism evidence="1 2">
    <name type="scientific">Chaetoceros tenuissimus</name>
    <dbReference type="NCBI Taxonomy" id="426638"/>
    <lineage>
        <taxon>Eukaryota</taxon>
        <taxon>Sar</taxon>
        <taxon>Stramenopiles</taxon>
        <taxon>Ochrophyta</taxon>
        <taxon>Bacillariophyta</taxon>
        <taxon>Coscinodiscophyceae</taxon>
        <taxon>Chaetocerotophycidae</taxon>
        <taxon>Chaetocerotales</taxon>
        <taxon>Chaetocerotaceae</taxon>
        <taxon>Chaetoceros</taxon>
    </lineage>
</organism>
<dbReference type="GO" id="GO:0000136">
    <property type="term" value="C:mannan polymerase complex"/>
    <property type="evidence" value="ECO:0007669"/>
    <property type="project" value="TreeGrafter"/>
</dbReference>
<gene>
    <name evidence="1" type="ORF">CTEN210_08170</name>
</gene>